<keyword evidence="1" id="KW-0472">Membrane</keyword>
<keyword evidence="1" id="KW-1133">Transmembrane helix</keyword>
<evidence type="ECO:0000313" key="2">
    <source>
        <dbReference type="EMBL" id="PNS43837.1"/>
    </source>
</evidence>
<reference evidence="2 3" key="1">
    <citation type="submission" date="2016-10" db="EMBL/GenBank/DDBJ databases">
        <authorList>
            <person name="Varghese N."/>
        </authorList>
    </citation>
    <scope>NUCLEOTIDE SEQUENCE [LARGE SCALE GENOMIC DNA]</scope>
    <source>
        <strain evidence="2 3">KA00225</strain>
    </source>
</reference>
<name>A0A2K1SWB6_GARVA</name>
<comment type="caution">
    <text evidence="2">The sequence shown here is derived from an EMBL/GenBank/DDBJ whole genome shotgun (WGS) entry which is preliminary data.</text>
</comment>
<accession>A0A2K1SWB6</accession>
<sequence length="184" mass="20233">MDISSIQPQLHDNILFVGIILGALIALCISAFIIYISLRVKKIEDASNSLNPAHKTSARKQEWRKKIESIVEDYHSGALSHDQACAKLASVARKYVSALTGKNITTCTLSEISSLRNKLNNKIGADKLRQTITALYPPEFADLTMNSQAKETSVDDAAQWVLSLLEGWSSNNKNAKSSKSKKTN</sequence>
<evidence type="ECO:0000313" key="3">
    <source>
        <dbReference type="Proteomes" id="UP000236146"/>
    </source>
</evidence>
<feature type="transmembrane region" description="Helical" evidence="1">
    <location>
        <begin position="14"/>
        <end position="38"/>
    </location>
</feature>
<organism evidence="2 3">
    <name type="scientific">Gardnerella vaginalis</name>
    <dbReference type="NCBI Taxonomy" id="2702"/>
    <lineage>
        <taxon>Bacteria</taxon>
        <taxon>Bacillati</taxon>
        <taxon>Actinomycetota</taxon>
        <taxon>Actinomycetes</taxon>
        <taxon>Bifidobacteriales</taxon>
        <taxon>Bifidobacteriaceae</taxon>
        <taxon>Gardnerella</taxon>
    </lineage>
</organism>
<protein>
    <submittedName>
        <fullName evidence="2">Uncharacterized protein</fullName>
    </submittedName>
</protein>
<gene>
    <name evidence="2" type="ORF">BFS05_01045</name>
</gene>
<dbReference type="AlphaFoldDB" id="A0A2K1SWB6"/>
<dbReference type="RefSeq" id="WP_103084217.1">
    <property type="nucleotide sequence ID" value="NZ_MNLH01000001.1"/>
</dbReference>
<evidence type="ECO:0000256" key="1">
    <source>
        <dbReference type="SAM" id="Phobius"/>
    </source>
</evidence>
<dbReference type="EMBL" id="MNLH01000001">
    <property type="protein sequence ID" value="PNS43837.1"/>
    <property type="molecule type" value="Genomic_DNA"/>
</dbReference>
<dbReference type="Proteomes" id="UP000236146">
    <property type="component" value="Unassembled WGS sequence"/>
</dbReference>
<proteinExistence type="predicted"/>
<dbReference type="OrthoDB" id="3240329at2"/>
<keyword evidence="1" id="KW-0812">Transmembrane</keyword>